<name>A0A9J6PE20_9PROT</name>
<comment type="caution">
    <text evidence="1">The sequence shown here is derived from an EMBL/GenBank/DDBJ whole genome shotgun (WGS) entry which is preliminary data.</text>
</comment>
<reference evidence="1" key="1">
    <citation type="submission" date="2022-06" db="EMBL/GenBank/DDBJ databases">
        <title>Isolation and Genomics of Futiania mangrovii gen. nov., sp. nov., a Rare and Metabolically-versatile member in the Class Alphaproteobacteria.</title>
        <authorList>
            <person name="Liu L."/>
            <person name="Huang W.-C."/>
            <person name="Pan J."/>
            <person name="Li J."/>
            <person name="Huang Y."/>
            <person name="Du H."/>
            <person name="Liu Y."/>
            <person name="Li M."/>
        </authorList>
    </citation>
    <scope>NUCLEOTIDE SEQUENCE</scope>
    <source>
        <strain evidence="1">FT118</strain>
    </source>
</reference>
<dbReference type="EMBL" id="JAMZFT010000002">
    <property type="protein sequence ID" value="MCP1336913.1"/>
    <property type="molecule type" value="Genomic_DNA"/>
</dbReference>
<dbReference type="AlphaFoldDB" id="A0A9J6PE20"/>
<proteinExistence type="predicted"/>
<dbReference type="RefSeq" id="WP_269332855.1">
    <property type="nucleotide sequence ID" value="NZ_JAMZFT010000002.1"/>
</dbReference>
<gene>
    <name evidence="1" type="ORF">NJQ99_10875</name>
</gene>
<evidence type="ECO:0000313" key="2">
    <source>
        <dbReference type="Proteomes" id="UP001055804"/>
    </source>
</evidence>
<evidence type="ECO:0000313" key="1">
    <source>
        <dbReference type="EMBL" id="MCP1336913.1"/>
    </source>
</evidence>
<accession>A0A9J6PE20</accession>
<dbReference type="Proteomes" id="UP001055804">
    <property type="component" value="Unassembled WGS sequence"/>
</dbReference>
<protein>
    <submittedName>
        <fullName evidence="1">Uncharacterized protein</fullName>
    </submittedName>
</protein>
<keyword evidence="2" id="KW-1185">Reference proteome</keyword>
<organism evidence="1 2">
    <name type="scientific">Futiania mangrovi</name>
    <dbReference type="NCBI Taxonomy" id="2959716"/>
    <lineage>
        <taxon>Bacteria</taxon>
        <taxon>Pseudomonadati</taxon>
        <taxon>Pseudomonadota</taxon>
        <taxon>Alphaproteobacteria</taxon>
        <taxon>Futianiales</taxon>
        <taxon>Futianiaceae</taxon>
        <taxon>Futiania</taxon>
    </lineage>
</organism>
<sequence length="276" mass="28461">MTPVWSPRRLFLTVLPDADREAVVAQSEELARLLGIEIAGVLLEERDLFLAAGLPGTAEFGLVSRRVRPIAAAPLEAEIARSLAATARALETVAQATGCSVTLTRERSSTSEALSRALPEDLLVFAGPLARLDEPEVTRGLLAAAARSAGLLLPGPRRAPHGPVFAVTGTARLAGQMLPVLARLAPEGTRIGMLIGDAGAPEAGALATQAAEFGPRFDIRPAGGPDTLQAAALSAGAAQARLLIVAAEPAGLAHGRTLRALLRAAGCPVLLLRQES</sequence>